<dbReference type="OMA" id="AAWLPNR"/>
<evidence type="ECO:0000256" key="6">
    <source>
        <dbReference type="ARBA" id="ARBA00022927"/>
    </source>
</evidence>
<evidence type="ECO:0000313" key="11">
    <source>
        <dbReference type="Proteomes" id="UP000016931"/>
    </source>
</evidence>
<protein>
    <recommendedName>
        <fullName evidence="3">Exocyst complex component EXO84</fullName>
    </recommendedName>
</protein>
<dbReference type="GO" id="GO:0030133">
    <property type="term" value="C:transport vesicle"/>
    <property type="evidence" value="ECO:0007669"/>
    <property type="project" value="UniProtKB-SubCell"/>
</dbReference>
<evidence type="ECO:0000256" key="8">
    <source>
        <dbReference type="SAM" id="MobiDB-lite"/>
    </source>
</evidence>
<evidence type="ECO:0000259" key="9">
    <source>
        <dbReference type="Pfam" id="PF16528"/>
    </source>
</evidence>
<dbReference type="InterPro" id="IPR011993">
    <property type="entry name" value="PH-like_dom_sf"/>
</dbReference>
<evidence type="ECO:0000256" key="2">
    <source>
        <dbReference type="ARBA" id="ARBA00007210"/>
    </source>
</evidence>
<dbReference type="Gene3D" id="1.20.58.1220">
    <property type="entry name" value="Exo84p, C-terminal helical domain"/>
    <property type="match status" value="1"/>
</dbReference>
<keyword evidence="4" id="KW-0813">Transport</keyword>
<dbReference type="InterPro" id="IPR042560">
    <property type="entry name" value="Exo84_C_2"/>
</dbReference>
<dbReference type="HOGENOM" id="CLU_012488_2_0_1"/>
<evidence type="ECO:0000256" key="5">
    <source>
        <dbReference type="ARBA" id="ARBA00022483"/>
    </source>
</evidence>
<dbReference type="PANTHER" id="PTHR21426">
    <property type="entry name" value="EXOCYST COMPLEX COMPONENT 8"/>
    <property type="match status" value="1"/>
</dbReference>
<organism evidence="10 11">
    <name type="scientific">Sphaerulina musiva (strain SO2202)</name>
    <name type="common">Poplar stem canker fungus</name>
    <name type="synonym">Septoria musiva</name>
    <dbReference type="NCBI Taxonomy" id="692275"/>
    <lineage>
        <taxon>Eukaryota</taxon>
        <taxon>Fungi</taxon>
        <taxon>Dikarya</taxon>
        <taxon>Ascomycota</taxon>
        <taxon>Pezizomycotina</taxon>
        <taxon>Dothideomycetes</taxon>
        <taxon>Dothideomycetidae</taxon>
        <taxon>Mycosphaerellales</taxon>
        <taxon>Mycosphaerellaceae</taxon>
        <taxon>Sphaerulina</taxon>
    </lineage>
</organism>
<keyword evidence="6" id="KW-0653">Protein transport</keyword>
<feature type="compositionally biased region" description="Pro residues" evidence="8">
    <location>
        <begin position="77"/>
        <end position="86"/>
    </location>
</feature>
<dbReference type="STRING" id="692275.N1QEE4"/>
<gene>
    <name evidence="10" type="ORF">SEPMUDRAFT_128054</name>
</gene>
<reference evidence="10 11" key="1">
    <citation type="journal article" date="2012" name="PLoS Pathog.">
        <title>Diverse lifestyles and strategies of plant pathogenesis encoded in the genomes of eighteen Dothideomycetes fungi.</title>
        <authorList>
            <person name="Ohm R.A."/>
            <person name="Feau N."/>
            <person name="Henrissat B."/>
            <person name="Schoch C.L."/>
            <person name="Horwitz B.A."/>
            <person name="Barry K.W."/>
            <person name="Condon B.J."/>
            <person name="Copeland A.C."/>
            <person name="Dhillon B."/>
            <person name="Glaser F."/>
            <person name="Hesse C.N."/>
            <person name="Kosti I."/>
            <person name="LaButti K."/>
            <person name="Lindquist E.A."/>
            <person name="Lucas S."/>
            <person name="Salamov A.A."/>
            <person name="Bradshaw R.E."/>
            <person name="Ciuffetti L."/>
            <person name="Hamelin R.C."/>
            <person name="Kema G.H.J."/>
            <person name="Lawrence C."/>
            <person name="Scott J.A."/>
            <person name="Spatafora J.W."/>
            <person name="Turgeon B.G."/>
            <person name="de Wit P.J.G.M."/>
            <person name="Zhong S."/>
            <person name="Goodwin S.B."/>
            <person name="Grigoriev I.V."/>
        </authorList>
    </citation>
    <scope>NUCLEOTIDE SEQUENCE [LARGE SCALE GENOMIC DNA]</scope>
    <source>
        <strain evidence="10 11">SO2202</strain>
    </source>
</reference>
<sequence length="733" mass="80777">MSEGKGIISLRRKKTTATRPTISGPIAHQAKPPAQRTNSAWSAKSDAPSRERPKGDTSDLVKRRYSTRFTTGHPHDGPAPPMPAMPALPEMSNMLAQYRLDAASRPSTSRPPPLSRSTTQGTHVPPSGRSSPDKGAEWGRGRLKIDLRALKDANLHAEQYVQSILSEATEQDIEAYQRDLQAVKAHTNADLQHNVYQNRTQFIKISKEADKLKTEMRTLRTLMSDLTAALGHAASAGGADLNNTASTLSMADRKRANRSSVANLEAMWSTHLQTLWKRVEGSQKYLPALPGRHIIMESQRWLELNAATWKPRRRVAIVLLNDHLLVASEKKRPAEATPQKGNRQSMYFGSQAQASGGGVTTLVADRCWPLHDVSLADISTRSSTSIGHSNSKENRAIANAINVRAGNASFTYATSDNTDKLGLIVAFRKAQEDQRKLLAAEHSKREKNLDAVSYMSGRENRSLRKAAADAALQDSKNAASDHNSSFGGLSRRGSVLVDSDGRPQSIRWVESQIDGLDIDIALQHFEDAVTRVETLRNMARGIKGNQTAQEIIQAKVNQRASKLASVIARQLGYESGGQESTQRAVSWLLRLGFEELARTTYLDSRTKTIRTRTRSLPFTGVLEPFVKALAFTTFMLLLHSFRTFEVSFPAASGSAVVKWAKERVDEFSAALQRHMSSAEKGGEVWRNCVDIVREQAEILQEVGVDFTGLVERGFDDKRRNVDTVNGSEDSQGA</sequence>
<dbReference type="GO" id="GO:0000145">
    <property type="term" value="C:exocyst"/>
    <property type="evidence" value="ECO:0007669"/>
    <property type="project" value="InterPro"/>
</dbReference>
<dbReference type="PANTHER" id="PTHR21426:SF12">
    <property type="entry name" value="EXOCYST COMPLEX COMPONENT 8"/>
    <property type="match status" value="1"/>
</dbReference>
<feature type="compositionally biased region" description="Basic and acidic residues" evidence="8">
    <location>
        <begin position="47"/>
        <end position="62"/>
    </location>
</feature>
<keyword evidence="11" id="KW-1185">Reference proteome</keyword>
<dbReference type="GO" id="GO:0006893">
    <property type="term" value="P:Golgi to plasma membrane transport"/>
    <property type="evidence" value="ECO:0007669"/>
    <property type="project" value="TreeGrafter"/>
</dbReference>
<dbReference type="RefSeq" id="XP_016757448.1">
    <property type="nucleotide sequence ID" value="XM_016902187.1"/>
</dbReference>
<dbReference type="GO" id="GO:0006887">
    <property type="term" value="P:exocytosis"/>
    <property type="evidence" value="ECO:0007669"/>
    <property type="project" value="UniProtKB-KW"/>
</dbReference>
<dbReference type="Gene3D" id="2.30.29.30">
    <property type="entry name" value="Pleckstrin-homology domain (PH domain)/Phosphotyrosine-binding domain (PTB)"/>
    <property type="match status" value="1"/>
</dbReference>
<dbReference type="Proteomes" id="UP000016931">
    <property type="component" value="Unassembled WGS sequence"/>
</dbReference>
<dbReference type="Gene3D" id="1.20.58.1210">
    <property type="entry name" value="Exo84p, N-terminal helical domain"/>
    <property type="match status" value="1"/>
</dbReference>
<comment type="similarity">
    <text evidence="2">Belongs to the EXO84 family.</text>
</comment>
<dbReference type="InterPro" id="IPR016159">
    <property type="entry name" value="Cullin_repeat-like_dom_sf"/>
</dbReference>
<keyword evidence="7" id="KW-0175">Coiled coil</keyword>
<dbReference type="GeneID" id="27899324"/>
<dbReference type="InterPro" id="IPR032403">
    <property type="entry name" value="Exo84_C"/>
</dbReference>
<evidence type="ECO:0000256" key="3">
    <source>
        <dbReference type="ARBA" id="ARBA00021269"/>
    </source>
</evidence>
<dbReference type="AlphaFoldDB" id="N1QEE4"/>
<evidence type="ECO:0000256" key="4">
    <source>
        <dbReference type="ARBA" id="ARBA00022448"/>
    </source>
</evidence>
<evidence type="ECO:0000256" key="1">
    <source>
        <dbReference type="ARBA" id="ARBA00004398"/>
    </source>
</evidence>
<dbReference type="GO" id="GO:0015031">
    <property type="term" value="P:protein transport"/>
    <property type="evidence" value="ECO:0007669"/>
    <property type="project" value="UniProtKB-KW"/>
</dbReference>
<evidence type="ECO:0000256" key="7">
    <source>
        <dbReference type="SAM" id="Coils"/>
    </source>
</evidence>
<dbReference type="SUPFAM" id="SSF74788">
    <property type="entry name" value="Cullin repeat-like"/>
    <property type="match status" value="1"/>
</dbReference>
<feature type="domain" description="Exocyst component Exo84 C-terminal" evidence="9">
    <location>
        <begin position="507"/>
        <end position="707"/>
    </location>
</feature>
<dbReference type="OrthoDB" id="642193at2759"/>
<feature type="region of interest" description="Disordered" evidence="8">
    <location>
        <begin position="1"/>
        <end position="88"/>
    </location>
</feature>
<dbReference type="eggNOG" id="KOG2215">
    <property type="taxonomic scope" value="Eukaryota"/>
</dbReference>
<keyword evidence="5" id="KW-0268">Exocytosis</keyword>
<feature type="region of interest" description="Disordered" evidence="8">
    <location>
        <begin position="102"/>
        <end position="138"/>
    </location>
</feature>
<feature type="coiled-coil region" evidence="7">
    <location>
        <begin position="166"/>
        <end position="229"/>
    </location>
</feature>
<evidence type="ECO:0000313" key="10">
    <source>
        <dbReference type="EMBL" id="EMF09327.1"/>
    </source>
</evidence>
<dbReference type="EMBL" id="KB456269">
    <property type="protein sequence ID" value="EMF09327.1"/>
    <property type="molecule type" value="Genomic_DNA"/>
</dbReference>
<accession>N1QEE4</accession>
<dbReference type="Pfam" id="PF25345">
    <property type="entry name" value="PH_EXO84"/>
    <property type="match status" value="1"/>
</dbReference>
<dbReference type="InterPro" id="IPR042561">
    <property type="entry name" value="Exo84_C_1"/>
</dbReference>
<dbReference type="Pfam" id="PF08700">
    <property type="entry name" value="VPS51_Exo84_N"/>
    <property type="match status" value="1"/>
</dbReference>
<dbReference type="InterPro" id="IPR033961">
    <property type="entry name" value="Exo84"/>
</dbReference>
<dbReference type="Pfam" id="PF16528">
    <property type="entry name" value="Exo84_C"/>
    <property type="match status" value="1"/>
</dbReference>
<comment type="subcellular location">
    <subcellularLocation>
        <location evidence="1">Cytoplasmic vesicle</location>
        <location evidence="1">Secretory vesicle</location>
    </subcellularLocation>
</comment>
<name>N1QEE4_SPHMS</name>
<proteinExistence type="inferred from homology"/>